<gene>
    <name evidence="1" type="ORF">GA0061102_102239</name>
</gene>
<keyword evidence="2" id="KW-1185">Reference proteome</keyword>
<reference evidence="2" key="1">
    <citation type="submission" date="2016-08" db="EMBL/GenBank/DDBJ databases">
        <authorList>
            <person name="Varghese N."/>
            <person name="Submissions Spin"/>
        </authorList>
    </citation>
    <scope>NUCLEOTIDE SEQUENCE [LARGE SCALE GENOMIC DNA]</scope>
    <source>
        <strain evidence="2">HAMBI 2971</strain>
    </source>
</reference>
<dbReference type="STRING" id="411945.GA0061102_102239"/>
<dbReference type="RefSeq" id="WP_092851721.1">
    <property type="nucleotide sequence ID" value="NZ_FMAH01000022.1"/>
</dbReference>
<accession>A0A1C3W3E2</accession>
<dbReference type="AlphaFoldDB" id="A0A1C3W3E2"/>
<evidence type="ECO:0000313" key="1">
    <source>
        <dbReference type="EMBL" id="SCB34509.1"/>
    </source>
</evidence>
<dbReference type="Proteomes" id="UP000199435">
    <property type="component" value="Unassembled WGS sequence"/>
</dbReference>
<sequence>MRARTTVSEIDTQIELLREKRKNVVAKANERFASAALRAGLAELDISDDELDDVLAQITARFRDGEKRATGEST</sequence>
<proteinExistence type="predicted"/>
<dbReference type="InterPro" id="IPR012930">
    <property type="entry name" value="TraC"/>
</dbReference>
<dbReference type="Pfam" id="PF07820">
    <property type="entry name" value="TraC"/>
    <property type="match status" value="1"/>
</dbReference>
<protein>
    <submittedName>
        <fullName evidence="1">TraC-like protein</fullName>
    </submittedName>
</protein>
<organism evidence="1 2">
    <name type="scientific">Rhizobium miluonense</name>
    <dbReference type="NCBI Taxonomy" id="411945"/>
    <lineage>
        <taxon>Bacteria</taxon>
        <taxon>Pseudomonadati</taxon>
        <taxon>Pseudomonadota</taxon>
        <taxon>Alphaproteobacteria</taxon>
        <taxon>Hyphomicrobiales</taxon>
        <taxon>Rhizobiaceae</taxon>
        <taxon>Rhizobium/Agrobacterium group</taxon>
        <taxon>Rhizobium</taxon>
    </lineage>
</organism>
<evidence type="ECO:0000313" key="2">
    <source>
        <dbReference type="Proteomes" id="UP000199435"/>
    </source>
</evidence>
<dbReference type="OrthoDB" id="8282319at2"/>
<dbReference type="EMBL" id="FMAH01000022">
    <property type="protein sequence ID" value="SCB34509.1"/>
    <property type="molecule type" value="Genomic_DNA"/>
</dbReference>
<name>A0A1C3W3E2_9HYPH</name>